<proteinExistence type="predicted"/>
<keyword evidence="3" id="KW-0808">Transferase</keyword>
<keyword evidence="11" id="KW-1185">Reference proteome</keyword>
<keyword evidence="7" id="KW-0472">Membrane</keyword>
<organism evidence="10 11">
    <name type="scientific">Tepidiforma bonchosmolovskayae</name>
    <dbReference type="NCBI Taxonomy" id="2601677"/>
    <lineage>
        <taxon>Bacteria</taxon>
        <taxon>Bacillati</taxon>
        <taxon>Chloroflexota</taxon>
        <taxon>Tepidiformia</taxon>
        <taxon>Tepidiformales</taxon>
        <taxon>Tepidiformaceae</taxon>
        <taxon>Tepidiforma</taxon>
    </lineage>
</organism>
<keyword evidence="9" id="KW-1208">Phospholipid metabolism</keyword>
<keyword evidence="10" id="KW-0012">Acyltransferase</keyword>
<dbReference type="Proteomes" id="UP000326331">
    <property type="component" value="Chromosome"/>
</dbReference>
<keyword evidence="4" id="KW-0812">Transmembrane</keyword>
<evidence type="ECO:0000256" key="8">
    <source>
        <dbReference type="ARBA" id="ARBA00023209"/>
    </source>
</evidence>
<name>A0ABX6C3A5_9CHLR</name>
<reference evidence="10 11" key="1">
    <citation type="submission" date="2019-08" db="EMBL/GenBank/DDBJ databases">
        <authorList>
            <person name="Toschakov S.V."/>
        </authorList>
    </citation>
    <scope>NUCLEOTIDE SEQUENCE [LARGE SCALE GENOMIC DNA]</scope>
    <source>
        <strain evidence="10 11">3753O</strain>
    </source>
</reference>
<keyword evidence="8" id="KW-0594">Phospholipid biosynthesis</keyword>
<dbReference type="SMART" id="SM01207">
    <property type="entry name" value="G3P_acyltransf"/>
    <property type="match status" value="1"/>
</dbReference>
<gene>
    <name evidence="10" type="ORF">Tbon_10805</name>
</gene>
<evidence type="ECO:0000313" key="11">
    <source>
        <dbReference type="Proteomes" id="UP000326331"/>
    </source>
</evidence>
<keyword evidence="1" id="KW-1003">Cell membrane</keyword>
<keyword evidence="2" id="KW-0444">Lipid biosynthesis</keyword>
<dbReference type="GO" id="GO:0016746">
    <property type="term" value="F:acyltransferase activity"/>
    <property type="evidence" value="ECO:0007669"/>
    <property type="project" value="UniProtKB-KW"/>
</dbReference>
<dbReference type="InterPro" id="IPR003811">
    <property type="entry name" value="G3P_acylTferase_PlsY"/>
</dbReference>
<sequence>MRGGWALAGYALGALPFAAWAARLRGADIRAVGDGNPGAANAWKGGGRLAGAAAAVADWAKGAAPVALALRRGTRGPELVAAAVAPVLGHRTSPLLGGRGGKGLAATFGAWTALGGPWSALAFGAALALGHGVLHLREGWAVAAGAPALLVAALLNRPQRRAESFAAWLLTTASLAWAYRARFGWPPVRER</sequence>
<dbReference type="RefSeq" id="WP_158067714.1">
    <property type="nucleotide sequence ID" value="NZ_CP042829.1"/>
</dbReference>
<protein>
    <submittedName>
        <fullName evidence="10">Glycerol-3-phosphate acyltransferase</fullName>
    </submittedName>
</protein>
<dbReference type="EMBL" id="CP042829">
    <property type="protein sequence ID" value="QFG03764.1"/>
    <property type="molecule type" value="Genomic_DNA"/>
</dbReference>
<accession>A0ABX6C3A5</accession>
<keyword evidence="6" id="KW-0443">Lipid metabolism</keyword>
<reference evidence="10 11" key="2">
    <citation type="submission" date="2019-10" db="EMBL/GenBank/DDBJ databases">
        <title>Thermopilla bonchosmolovskayae gen. nov., sp. nov., a moderately thermophilic Chloroflexi bacterium from a Chukotka hot spring (Arctic, Russia), representing a novel classis Thermopillaia, which include previously uncultivated lineage OLB14.</title>
        <authorList>
            <person name="Kochetkova T.V."/>
            <person name="Zayulina K.S."/>
            <person name="Zhigarkov V.S."/>
            <person name="Minaev N.V."/>
            <person name="Novikov A."/>
            <person name="Toshchakov S.V."/>
            <person name="Elcheninov A.G."/>
            <person name="Kublanov I.V."/>
        </authorList>
    </citation>
    <scope>NUCLEOTIDE SEQUENCE [LARGE SCALE GENOMIC DNA]</scope>
    <source>
        <strain evidence="10 11">3753O</strain>
    </source>
</reference>
<evidence type="ECO:0000256" key="1">
    <source>
        <dbReference type="ARBA" id="ARBA00022475"/>
    </source>
</evidence>
<evidence type="ECO:0000256" key="4">
    <source>
        <dbReference type="ARBA" id="ARBA00022692"/>
    </source>
</evidence>
<dbReference type="Pfam" id="PF02660">
    <property type="entry name" value="G3P_acyltransf"/>
    <property type="match status" value="1"/>
</dbReference>
<evidence type="ECO:0000256" key="5">
    <source>
        <dbReference type="ARBA" id="ARBA00022989"/>
    </source>
</evidence>
<evidence type="ECO:0000256" key="6">
    <source>
        <dbReference type="ARBA" id="ARBA00023098"/>
    </source>
</evidence>
<evidence type="ECO:0000256" key="7">
    <source>
        <dbReference type="ARBA" id="ARBA00023136"/>
    </source>
</evidence>
<evidence type="ECO:0000313" key="10">
    <source>
        <dbReference type="EMBL" id="QFG03764.1"/>
    </source>
</evidence>
<keyword evidence="5" id="KW-1133">Transmembrane helix</keyword>
<evidence type="ECO:0000256" key="9">
    <source>
        <dbReference type="ARBA" id="ARBA00023264"/>
    </source>
</evidence>
<evidence type="ECO:0000256" key="2">
    <source>
        <dbReference type="ARBA" id="ARBA00022516"/>
    </source>
</evidence>
<evidence type="ECO:0000256" key="3">
    <source>
        <dbReference type="ARBA" id="ARBA00022679"/>
    </source>
</evidence>
<dbReference type="PANTHER" id="PTHR30309">
    <property type="entry name" value="INNER MEMBRANE PROTEIN YGIH"/>
    <property type="match status" value="1"/>
</dbReference>